<evidence type="ECO:0000256" key="1">
    <source>
        <dbReference type="SAM" id="Phobius"/>
    </source>
</evidence>
<gene>
    <name evidence="2" type="ORF">COV57_00375</name>
</gene>
<feature type="transmembrane region" description="Helical" evidence="1">
    <location>
        <begin position="7"/>
        <end position="27"/>
    </location>
</feature>
<proteinExistence type="predicted"/>
<accession>A0A2H0NAN0</accession>
<organism evidence="2 3">
    <name type="scientific">Candidatus Liptonbacteria bacterium CG11_big_fil_rev_8_21_14_0_20_35_14</name>
    <dbReference type="NCBI Taxonomy" id="1974634"/>
    <lineage>
        <taxon>Bacteria</taxon>
        <taxon>Candidatus Liptoniibacteriota</taxon>
    </lineage>
</organism>
<keyword evidence="1" id="KW-0812">Transmembrane</keyword>
<sequence>MNFFNKYKNIILWFFIIGVILIGYYFYKKQNFINFSLNNNIDIYGQGVMASDVFLKDSGVLDINNKSQKDIYVSTIILEIEGISNVERYLDSIVLYNEDLNFKFNSRYRDDDNLALYHVNGDALFVKSEGSSSLVFKFNYDPSLVNRKLTIRKVIYSFDSNVNGIREQNTNFKWALPFLSDKNNDFYAVINKNDFLNNFDDFDFNIDSLDIIGFMANIEGFSDINNFIVKINDDIDLDSRPFNEYYLRPAYVVDKKIFSINGDDFMSLKLNIDSDISGKKINISKIYYSKNGIVGNVLEKNFNLNLDILEK</sequence>
<dbReference type="EMBL" id="PCWO01000005">
    <property type="protein sequence ID" value="PIR05185.1"/>
    <property type="molecule type" value="Genomic_DNA"/>
</dbReference>
<reference evidence="2 3" key="1">
    <citation type="submission" date="2017-09" db="EMBL/GenBank/DDBJ databases">
        <title>Depth-based differentiation of microbial function through sediment-hosted aquifers and enrichment of novel symbionts in the deep terrestrial subsurface.</title>
        <authorList>
            <person name="Probst A.J."/>
            <person name="Ladd B."/>
            <person name="Jarett J.K."/>
            <person name="Geller-Mcgrath D.E."/>
            <person name="Sieber C.M."/>
            <person name="Emerson J.B."/>
            <person name="Anantharaman K."/>
            <person name="Thomas B.C."/>
            <person name="Malmstrom R."/>
            <person name="Stieglmeier M."/>
            <person name="Klingl A."/>
            <person name="Woyke T."/>
            <person name="Ryan C.M."/>
            <person name="Banfield J.F."/>
        </authorList>
    </citation>
    <scope>NUCLEOTIDE SEQUENCE [LARGE SCALE GENOMIC DNA]</scope>
    <source>
        <strain evidence="2">CG11_big_fil_rev_8_21_14_0_20_35_14</strain>
    </source>
</reference>
<dbReference type="Proteomes" id="UP000229893">
    <property type="component" value="Unassembled WGS sequence"/>
</dbReference>
<keyword evidence="1" id="KW-0472">Membrane</keyword>
<comment type="caution">
    <text evidence="2">The sequence shown here is derived from an EMBL/GenBank/DDBJ whole genome shotgun (WGS) entry which is preliminary data.</text>
</comment>
<keyword evidence="1" id="KW-1133">Transmembrane helix</keyword>
<evidence type="ECO:0000313" key="2">
    <source>
        <dbReference type="EMBL" id="PIR05185.1"/>
    </source>
</evidence>
<name>A0A2H0NAN0_9BACT</name>
<evidence type="ECO:0000313" key="3">
    <source>
        <dbReference type="Proteomes" id="UP000229893"/>
    </source>
</evidence>
<dbReference type="AlphaFoldDB" id="A0A2H0NAN0"/>
<protein>
    <submittedName>
        <fullName evidence="2">Uncharacterized protein</fullName>
    </submittedName>
</protein>